<dbReference type="EnsemblMetazoa" id="HelroT171328">
    <property type="protein sequence ID" value="HelroP171328"/>
    <property type="gene ID" value="HelroG171328"/>
</dbReference>
<reference evidence="2" key="3">
    <citation type="submission" date="2015-06" db="UniProtKB">
        <authorList>
            <consortium name="EnsemblMetazoa"/>
        </authorList>
    </citation>
    <scope>IDENTIFICATION</scope>
</reference>
<proteinExistence type="predicted"/>
<keyword evidence="3" id="KW-1185">Reference proteome</keyword>
<dbReference type="HOGENOM" id="CLU_2212755_0_0_1"/>
<dbReference type="EMBL" id="KB096325">
    <property type="protein sequence ID" value="ESO05670.1"/>
    <property type="molecule type" value="Genomic_DNA"/>
</dbReference>
<dbReference type="AlphaFoldDB" id="T1F445"/>
<name>T1F445_HELRO</name>
<reference evidence="1 3" key="2">
    <citation type="journal article" date="2013" name="Nature">
        <title>Insights into bilaterian evolution from three spiralian genomes.</title>
        <authorList>
            <person name="Simakov O."/>
            <person name="Marletaz F."/>
            <person name="Cho S.J."/>
            <person name="Edsinger-Gonzales E."/>
            <person name="Havlak P."/>
            <person name="Hellsten U."/>
            <person name="Kuo D.H."/>
            <person name="Larsson T."/>
            <person name="Lv J."/>
            <person name="Arendt D."/>
            <person name="Savage R."/>
            <person name="Osoegawa K."/>
            <person name="de Jong P."/>
            <person name="Grimwood J."/>
            <person name="Chapman J.A."/>
            <person name="Shapiro H."/>
            <person name="Aerts A."/>
            <person name="Otillar R.P."/>
            <person name="Terry A.Y."/>
            <person name="Boore J.L."/>
            <person name="Grigoriev I.V."/>
            <person name="Lindberg D.R."/>
            <person name="Seaver E.C."/>
            <person name="Weisblat D.A."/>
            <person name="Putnam N.H."/>
            <person name="Rokhsar D.S."/>
        </authorList>
    </citation>
    <scope>NUCLEOTIDE SEQUENCE</scope>
</reference>
<sequence>MVCPTLNNLFSADILDFQTSNYTIAKWNYCLTDEESLHVEGASHEEMLLLFLLKHHNDSNTINRHFPNIVNEYVLNDASHKKHVIGGDLFVIFELGHCETAPGDFNH</sequence>
<accession>T1F445</accession>
<evidence type="ECO:0000313" key="1">
    <source>
        <dbReference type="EMBL" id="ESO05670.1"/>
    </source>
</evidence>
<dbReference type="InParanoid" id="T1F445"/>
<evidence type="ECO:0000313" key="2">
    <source>
        <dbReference type="EnsemblMetazoa" id="HelroP171328"/>
    </source>
</evidence>
<evidence type="ECO:0000313" key="3">
    <source>
        <dbReference type="Proteomes" id="UP000015101"/>
    </source>
</evidence>
<gene>
    <name evidence="2" type="primary">20203594</name>
    <name evidence="1" type="ORF">HELRODRAFT_171328</name>
</gene>
<dbReference type="EMBL" id="AMQM01003849">
    <property type="status" value="NOT_ANNOTATED_CDS"/>
    <property type="molecule type" value="Genomic_DNA"/>
</dbReference>
<dbReference type="Proteomes" id="UP000015101">
    <property type="component" value="Unassembled WGS sequence"/>
</dbReference>
<dbReference type="RefSeq" id="XP_009016303.1">
    <property type="nucleotide sequence ID" value="XM_009018055.1"/>
</dbReference>
<dbReference type="KEGG" id="hro:HELRODRAFT_171328"/>
<organism evidence="2 3">
    <name type="scientific">Helobdella robusta</name>
    <name type="common">Californian leech</name>
    <dbReference type="NCBI Taxonomy" id="6412"/>
    <lineage>
        <taxon>Eukaryota</taxon>
        <taxon>Metazoa</taxon>
        <taxon>Spiralia</taxon>
        <taxon>Lophotrochozoa</taxon>
        <taxon>Annelida</taxon>
        <taxon>Clitellata</taxon>
        <taxon>Hirudinea</taxon>
        <taxon>Rhynchobdellida</taxon>
        <taxon>Glossiphoniidae</taxon>
        <taxon>Helobdella</taxon>
    </lineage>
</organism>
<dbReference type="CTD" id="20203594"/>
<dbReference type="GeneID" id="20203594"/>
<reference evidence="3" key="1">
    <citation type="submission" date="2012-12" db="EMBL/GenBank/DDBJ databases">
        <authorList>
            <person name="Hellsten U."/>
            <person name="Grimwood J."/>
            <person name="Chapman J.A."/>
            <person name="Shapiro H."/>
            <person name="Aerts A."/>
            <person name="Otillar R.P."/>
            <person name="Terry A.Y."/>
            <person name="Boore J.L."/>
            <person name="Simakov O."/>
            <person name="Marletaz F."/>
            <person name="Cho S.-J."/>
            <person name="Edsinger-Gonzales E."/>
            <person name="Havlak P."/>
            <person name="Kuo D.-H."/>
            <person name="Larsson T."/>
            <person name="Lv J."/>
            <person name="Arendt D."/>
            <person name="Savage R."/>
            <person name="Osoegawa K."/>
            <person name="de Jong P."/>
            <person name="Lindberg D.R."/>
            <person name="Seaver E.C."/>
            <person name="Weisblat D.A."/>
            <person name="Putnam N.H."/>
            <person name="Grigoriev I.V."/>
            <person name="Rokhsar D.S."/>
        </authorList>
    </citation>
    <scope>NUCLEOTIDE SEQUENCE</scope>
</reference>
<protein>
    <submittedName>
        <fullName evidence="1 2">Uncharacterized protein</fullName>
    </submittedName>
</protein>